<name>A0A2W1BJ45_HELAM</name>
<dbReference type="AlphaFoldDB" id="A0A2W1BJ45"/>
<proteinExistence type="predicted"/>
<reference evidence="2 3" key="1">
    <citation type="journal article" date="2017" name="BMC Biol.">
        <title>Genomic innovations, transcriptional plasticity and gene loss underlying the evolution and divergence of two highly polyphagous and invasive Helicoverpa pest species.</title>
        <authorList>
            <person name="Pearce S.L."/>
            <person name="Clarke D.F."/>
            <person name="East P.D."/>
            <person name="Elfekih S."/>
            <person name="Gordon K.H."/>
            <person name="Jermiin L.S."/>
            <person name="McGaughran A."/>
            <person name="Oakeshott J.G."/>
            <person name="Papanikolaou A."/>
            <person name="Perera O.P."/>
            <person name="Rane R.V."/>
            <person name="Richards S."/>
            <person name="Tay W.T."/>
            <person name="Walsh T.K."/>
            <person name="Anderson A."/>
            <person name="Anderson C.J."/>
            <person name="Asgari S."/>
            <person name="Board P.G."/>
            <person name="Bretschneider A."/>
            <person name="Campbell P.M."/>
            <person name="Chertemps T."/>
            <person name="Christeller J.T."/>
            <person name="Coppin C.W."/>
            <person name="Downes S.J."/>
            <person name="Duan G."/>
            <person name="Farnsworth C.A."/>
            <person name="Good R.T."/>
            <person name="Han L.B."/>
            <person name="Han Y.C."/>
            <person name="Hatje K."/>
            <person name="Horne I."/>
            <person name="Huang Y.P."/>
            <person name="Hughes D.S."/>
            <person name="Jacquin-Joly E."/>
            <person name="James W."/>
            <person name="Jhangiani S."/>
            <person name="Kollmar M."/>
            <person name="Kuwar S.S."/>
            <person name="Li S."/>
            <person name="Liu N.Y."/>
            <person name="Maibeche M.T."/>
            <person name="Miller J.R."/>
            <person name="Montagne N."/>
            <person name="Perry T."/>
            <person name="Qu J."/>
            <person name="Song S.V."/>
            <person name="Sutton G.G."/>
            <person name="Vogel H."/>
            <person name="Walenz B.P."/>
            <person name="Xu W."/>
            <person name="Zhang H.J."/>
            <person name="Zou Z."/>
            <person name="Batterham P."/>
            <person name="Edwards O.R."/>
            <person name="Feyereisen R."/>
            <person name="Gibbs R.A."/>
            <person name="Heckel D.G."/>
            <person name="McGrath A."/>
            <person name="Robin C."/>
            <person name="Scherer S.E."/>
            <person name="Worley K.C."/>
            <person name="Wu Y.D."/>
        </authorList>
    </citation>
    <scope>NUCLEOTIDE SEQUENCE [LARGE SCALE GENOMIC DNA]</scope>
    <source>
        <strain evidence="2">Harm_GR_Male_#8</strain>
        <tissue evidence="2">Whole organism</tissue>
    </source>
</reference>
<organism evidence="2 3">
    <name type="scientific">Helicoverpa armigera</name>
    <name type="common">Cotton bollworm</name>
    <name type="synonym">Heliothis armigera</name>
    <dbReference type="NCBI Taxonomy" id="29058"/>
    <lineage>
        <taxon>Eukaryota</taxon>
        <taxon>Metazoa</taxon>
        <taxon>Ecdysozoa</taxon>
        <taxon>Arthropoda</taxon>
        <taxon>Hexapoda</taxon>
        <taxon>Insecta</taxon>
        <taxon>Pterygota</taxon>
        <taxon>Neoptera</taxon>
        <taxon>Endopterygota</taxon>
        <taxon>Lepidoptera</taxon>
        <taxon>Glossata</taxon>
        <taxon>Ditrysia</taxon>
        <taxon>Noctuoidea</taxon>
        <taxon>Noctuidae</taxon>
        <taxon>Heliothinae</taxon>
        <taxon>Helicoverpa</taxon>
    </lineage>
</organism>
<evidence type="ECO:0000313" key="2">
    <source>
        <dbReference type="EMBL" id="PZC73725.1"/>
    </source>
</evidence>
<evidence type="ECO:0000256" key="1">
    <source>
        <dbReference type="SAM" id="MobiDB-lite"/>
    </source>
</evidence>
<sequence length="97" mass="11156">MQPPLQRRRLRGPRPPRPAPRTPHPAPRAPRRRVRIPPSVERREASRLRNLRRRIPFIATRDSINTACDRCGSLAARPASRGPRLPGMGKRAQFLKF</sequence>
<feature type="compositionally biased region" description="Pro residues" evidence="1">
    <location>
        <begin position="15"/>
        <end position="28"/>
    </location>
</feature>
<feature type="compositionally biased region" description="Basic residues" evidence="1">
    <location>
        <begin position="1"/>
        <end position="14"/>
    </location>
</feature>
<keyword evidence="3" id="KW-1185">Reference proteome</keyword>
<evidence type="ECO:0000313" key="3">
    <source>
        <dbReference type="Proteomes" id="UP000249218"/>
    </source>
</evidence>
<accession>A0A2W1BJ45</accession>
<feature type="region of interest" description="Disordered" evidence="1">
    <location>
        <begin position="1"/>
        <end position="42"/>
    </location>
</feature>
<dbReference type="EMBL" id="KZ150089">
    <property type="protein sequence ID" value="PZC73725.1"/>
    <property type="molecule type" value="Genomic_DNA"/>
</dbReference>
<dbReference type="Proteomes" id="UP000249218">
    <property type="component" value="Unassembled WGS sequence"/>
</dbReference>
<gene>
    <name evidence="2" type="primary">HaOG208949</name>
    <name evidence="2" type="ORF">B5X24_HaOG208949</name>
</gene>
<protein>
    <submittedName>
        <fullName evidence="2">Uncharacterized protein</fullName>
    </submittedName>
</protein>